<dbReference type="AlphaFoldDB" id="A0A348HGT7"/>
<dbReference type="EMBL" id="AP018933">
    <property type="protein sequence ID" value="BBG30839.1"/>
    <property type="molecule type" value="Genomic_DNA"/>
</dbReference>
<dbReference type="Proteomes" id="UP000267342">
    <property type="component" value="Chromosome"/>
</dbReference>
<accession>A0A348HGT7</accession>
<dbReference type="OrthoDB" id="6183006at2"/>
<name>A0A348HGT7_9GAMM</name>
<dbReference type="KEGG" id="zpl:ZBT109_2095"/>
<proteinExistence type="predicted"/>
<evidence type="ECO:0000313" key="2">
    <source>
        <dbReference type="Proteomes" id="UP000267342"/>
    </source>
</evidence>
<keyword evidence="2" id="KW-1185">Reference proteome</keyword>
<reference evidence="1 2" key="1">
    <citation type="submission" date="2018-09" db="EMBL/GenBank/DDBJ databases">
        <title>Zymobacter palmae IAM14233 (=T109) whole genome analysis.</title>
        <authorList>
            <person name="Yanase H."/>
        </authorList>
    </citation>
    <scope>NUCLEOTIDE SEQUENCE [LARGE SCALE GENOMIC DNA]</scope>
    <source>
        <strain evidence="1 2">IAM14233</strain>
    </source>
</reference>
<keyword evidence="1" id="KW-0830">Ubiquinone</keyword>
<protein>
    <submittedName>
        <fullName evidence="1">NADH:ubiquinone oxidoreductase subunit 4</fullName>
    </submittedName>
</protein>
<dbReference type="RefSeq" id="WP_051524124.1">
    <property type="nucleotide sequence ID" value="NZ_AP018933.1"/>
</dbReference>
<gene>
    <name evidence="1" type="ORF">ZBT109_2095</name>
</gene>
<dbReference type="InterPro" id="IPR045508">
    <property type="entry name" value="DUF6482"/>
</dbReference>
<evidence type="ECO:0000313" key="1">
    <source>
        <dbReference type="EMBL" id="BBG30839.1"/>
    </source>
</evidence>
<organism evidence="1 2">
    <name type="scientific">Zymobacter palmae</name>
    <dbReference type="NCBI Taxonomy" id="33074"/>
    <lineage>
        <taxon>Bacteria</taxon>
        <taxon>Pseudomonadati</taxon>
        <taxon>Pseudomonadota</taxon>
        <taxon>Gammaproteobacteria</taxon>
        <taxon>Oceanospirillales</taxon>
        <taxon>Halomonadaceae</taxon>
        <taxon>Zymobacter group</taxon>
        <taxon>Zymobacter</taxon>
    </lineage>
</organism>
<dbReference type="Pfam" id="PF20090">
    <property type="entry name" value="DUF6482"/>
    <property type="match status" value="1"/>
</dbReference>
<sequence length="99" mass="11220">MNISQLKEVAAHQQDVRIHVIRSLASKLYQIECEAETGHSVPLEERGRPQLFRSLEDVYDVLKQVGVQHAWLVRWEQRHPTASKGACLPPKSGLIQVAL</sequence>